<sequence length="94" mass="10128">MASKQLSKMAVQDRVTAALSTTPLQVPFSHSTRDEMVLSIQEKVGQGYAHDVLVAEFFCGPVQAGRLVQTVMADLAFATTAKNACGPLEVCWMP</sequence>
<keyword evidence="2" id="KW-1185">Reference proteome</keyword>
<evidence type="ECO:0000313" key="2">
    <source>
        <dbReference type="Proteomes" id="UP000503349"/>
    </source>
</evidence>
<organism evidence="1 2">
    <name type="scientific">Channa argus</name>
    <name type="common">Northern snakehead</name>
    <name type="synonym">Ophicephalus argus</name>
    <dbReference type="NCBI Taxonomy" id="215402"/>
    <lineage>
        <taxon>Eukaryota</taxon>
        <taxon>Metazoa</taxon>
        <taxon>Chordata</taxon>
        <taxon>Craniata</taxon>
        <taxon>Vertebrata</taxon>
        <taxon>Euteleostomi</taxon>
        <taxon>Actinopterygii</taxon>
        <taxon>Neopterygii</taxon>
        <taxon>Teleostei</taxon>
        <taxon>Neoteleostei</taxon>
        <taxon>Acanthomorphata</taxon>
        <taxon>Anabantaria</taxon>
        <taxon>Anabantiformes</taxon>
        <taxon>Channoidei</taxon>
        <taxon>Channidae</taxon>
        <taxon>Channa</taxon>
    </lineage>
</organism>
<proteinExistence type="predicted"/>
<dbReference type="Proteomes" id="UP000503349">
    <property type="component" value="Chromosome 7"/>
</dbReference>
<protein>
    <submittedName>
        <fullName evidence="1">Uncharacterized protein</fullName>
    </submittedName>
</protein>
<reference evidence="2" key="2">
    <citation type="submission" date="2019-02" db="EMBL/GenBank/DDBJ databases">
        <title>Opniocepnalus argus Var Kimnra genome.</title>
        <authorList>
            <person name="Zhou C."/>
            <person name="Xiao S."/>
        </authorList>
    </citation>
    <scope>NUCLEOTIDE SEQUENCE [LARGE SCALE GENOMIC DNA]</scope>
</reference>
<gene>
    <name evidence="1" type="ORF">EXN66_Car007199</name>
</gene>
<accession>A0A6G1PN00</accession>
<reference evidence="1 2" key="1">
    <citation type="submission" date="2019-02" db="EMBL/GenBank/DDBJ databases">
        <title>Opniocepnalus argus genome.</title>
        <authorList>
            <person name="Zhou C."/>
            <person name="Xiao S."/>
        </authorList>
    </citation>
    <scope>NUCLEOTIDE SEQUENCE [LARGE SCALE GENOMIC DNA]</scope>
    <source>
        <strain evidence="1">OARG1902GOOAL</strain>
        <tissue evidence="1">Muscle</tissue>
    </source>
</reference>
<dbReference type="EMBL" id="CM015718">
    <property type="protein sequence ID" value="KAF3691524.1"/>
    <property type="molecule type" value="Genomic_DNA"/>
</dbReference>
<name>A0A6G1PN00_CHAAH</name>
<evidence type="ECO:0000313" key="1">
    <source>
        <dbReference type="EMBL" id="KAF3691524.1"/>
    </source>
</evidence>
<dbReference type="AlphaFoldDB" id="A0A6G1PN00"/>